<comment type="caution">
    <text evidence="1">The sequence shown here is derived from an EMBL/GenBank/DDBJ whole genome shotgun (WGS) entry which is preliminary data.</text>
</comment>
<name>A0A699K780_TANCI</name>
<proteinExistence type="predicted"/>
<dbReference type="AlphaFoldDB" id="A0A699K780"/>
<accession>A0A699K780</accession>
<evidence type="ECO:0000313" key="1">
    <source>
        <dbReference type="EMBL" id="GFA76950.1"/>
    </source>
</evidence>
<protein>
    <submittedName>
        <fullName evidence="1">Uncharacterized protein</fullName>
    </submittedName>
</protein>
<organism evidence="1">
    <name type="scientific">Tanacetum cinerariifolium</name>
    <name type="common">Dalmatian daisy</name>
    <name type="synonym">Chrysanthemum cinerariifolium</name>
    <dbReference type="NCBI Taxonomy" id="118510"/>
    <lineage>
        <taxon>Eukaryota</taxon>
        <taxon>Viridiplantae</taxon>
        <taxon>Streptophyta</taxon>
        <taxon>Embryophyta</taxon>
        <taxon>Tracheophyta</taxon>
        <taxon>Spermatophyta</taxon>
        <taxon>Magnoliopsida</taxon>
        <taxon>eudicotyledons</taxon>
        <taxon>Gunneridae</taxon>
        <taxon>Pentapetalae</taxon>
        <taxon>asterids</taxon>
        <taxon>campanulids</taxon>
        <taxon>Asterales</taxon>
        <taxon>Asteraceae</taxon>
        <taxon>Asteroideae</taxon>
        <taxon>Anthemideae</taxon>
        <taxon>Anthemidinae</taxon>
        <taxon>Tanacetum</taxon>
    </lineage>
</organism>
<gene>
    <name evidence="1" type="ORF">Tci_648922</name>
</gene>
<dbReference type="EMBL" id="BKCJ010484437">
    <property type="protein sequence ID" value="GFA76950.1"/>
    <property type="molecule type" value="Genomic_DNA"/>
</dbReference>
<sequence length="140" mass="15761">MSTLAEFMIVTSADNRPPMLDKPQYESWKSRMELYIQGKDIERIILNTVENGPVVWPTIALENVSVRPNTYEELSNKGKLQADCDLKATNIVLQVENGPVVWPTIALENVSVRPNTYEELSNKGKLQADCDLKATNIVLQ</sequence>
<feature type="non-terminal residue" evidence="1">
    <location>
        <position position="140"/>
    </location>
</feature>
<reference evidence="1" key="1">
    <citation type="journal article" date="2019" name="Sci. Rep.">
        <title>Draft genome of Tanacetum cinerariifolium, the natural source of mosquito coil.</title>
        <authorList>
            <person name="Yamashiro T."/>
            <person name="Shiraishi A."/>
            <person name="Satake H."/>
            <person name="Nakayama K."/>
        </authorList>
    </citation>
    <scope>NUCLEOTIDE SEQUENCE</scope>
</reference>